<evidence type="ECO:0000313" key="2">
    <source>
        <dbReference type="Proteomes" id="UP000830768"/>
    </source>
</evidence>
<reference evidence="1" key="1">
    <citation type="submission" date="2021-11" db="EMBL/GenBank/DDBJ databases">
        <title>Fusarium solani-melongenae Genome sequencing and assembly.</title>
        <authorList>
            <person name="Xie S."/>
            <person name="Huang L."/>
            <person name="Zhang X."/>
        </authorList>
    </citation>
    <scope>NUCLEOTIDE SEQUENCE</scope>
    <source>
        <strain evidence="1">CRI 24-3</strain>
    </source>
</reference>
<dbReference type="EMBL" id="CP090031">
    <property type="protein sequence ID" value="UPK91009.1"/>
    <property type="molecule type" value="Genomic_DNA"/>
</dbReference>
<evidence type="ECO:0000313" key="1">
    <source>
        <dbReference type="EMBL" id="UPK91009.1"/>
    </source>
</evidence>
<name>A0ACD3YPU5_FUSSC</name>
<gene>
    <name evidence="1" type="ORF">LCI18_001944</name>
</gene>
<proteinExistence type="predicted"/>
<sequence>MTILNTHWQILILIHLLFHLNPSSTMVKLNLVEASIEELQDALQSGSLTSVDLVARCLARISTYDCRGLSLNSIPILNNDIFEEAARSDDRRASGTPIGALEGIPFTVKDSYKVKGMTAAAGSPAFQDLVANEDAFLVQVIRKAGGVLVGRTNMPAVACGGMQRGIYGRAENPYNPEYLAAAFASGSSNGSAVSVAASFAAFGMGGETVSSGRSPASNNALVAYTPSRGFLSIRGTWPLYPTCDVPVPHTRTMRDLLCLLDIIAAVDPVAEGDFWREQTMVEVQKPWLDRPSSFKEISASKSLAGLRIAVPEIFLGGPPPKGARPVDVSPETIKLWEQARKELEGLGAEMVSVADFPAMTAYENDHLLPEGCPRRPEGWNAMERSAMISHAWDDFVKGFKNDKISGLSSIDPLTIYPDYLRTAPEMKHFEHANAIQYHKLVEYAKSTTFWEISSLTEAVKALEGMRKCLLEDWLTDLGCDCVVFPAAGDVGPANADSSFEGAKLAWRNGVYYSNGNRAMRHLGIPSVSVPMGVMSEKDVPMNLTFAGRAYDDVKLLKWANAFEAKTRHRVAPRHTPALDSDTVLLSSQVGLSTTVRPELRIETLEAISKSDGETLQVKVSGLVIVEGATAADPQLEITVDSVAVSPEDISIKQLSEAAEGRVKYSFTAHNTTPKPAERQGLERTHAPVARDKTMCVVVARSVPGGRPTGWLGLV</sequence>
<keyword evidence="2" id="KW-1185">Reference proteome</keyword>
<accession>A0ACD3YPU5</accession>
<protein>
    <submittedName>
        <fullName evidence="1">Uncharacterized protein</fullName>
    </submittedName>
</protein>
<dbReference type="Proteomes" id="UP000830768">
    <property type="component" value="Chromosome 2"/>
</dbReference>
<organism evidence="1 2">
    <name type="scientific">Fusarium solani subsp. cucurbitae</name>
    <name type="common">Neocosmosporum cucurbitae</name>
    <dbReference type="NCBI Taxonomy" id="2747967"/>
    <lineage>
        <taxon>Eukaryota</taxon>
        <taxon>Fungi</taxon>
        <taxon>Dikarya</taxon>
        <taxon>Ascomycota</taxon>
        <taxon>Pezizomycotina</taxon>
        <taxon>Sordariomycetes</taxon>
        <taxon>Hypocreomycetidae</taxon>
        <taxon>Hypocreales</taxon>
        <taxon>Nectriaceae</taxon>
        <taxon>Fusarium</taxon>
        <taxon>Fusarium solani species complex</taxon>
    </lineage>
</organism>